<gene>
    <name evidence="1" type="ORF">PUN28_007039</name>
</gene>
<evidence type="ECO:0000313" key="1">
    <source>
        <dbReference type="EMBL" id="KAL0121972.1"/>
    </source>
</evidence>
<dbReference type="EMBL" id="JADYXP020000006">
    <property type="protein sequence ID" value="KAL0121972.1"/>
    <property type="molecule type" value="Genomic_DNA"/>
</dbReference>
<accession>A0AAW2G615</accession>
<proteinExistence type="predicted"/>
<organism evidence="1 2">
    <name type="scientific">Cardiocondyla obscurior</name>
    <dbReference type="NCBI Taxonomy" id="286306"/>
    <lineage>
        <taxon>Eukaryota</taxon>
        <taxon>Metazoa</taxon>
        <taxon>Ecdysozoa</taxon>
        <taxon>Arthropoda</taxon>
        <taxon>Hexapoda</taxon>
        <taxon>Insecta</taxon>
        <taxon>Pterygota</taxon>
        <taxon>Neoptera</taxon>
        <taxon>Endopterygota</taxon>
        <taxon>Hymenoptera</taxon>
        <taxon>Apocrita</taxon>
        <taxon>Aculeata</taxon>
        <taxon>Formicoidea</taxon>
        <taxon>Formicidae</taxon>
        <taxon>Myrmicinae</taxon>
        <taxon>Cardiocondyla</taxon>
    </lineage>
</organism>
<dbReference type="Proteomes" id="UP001430953">
    <property type="component" value="Unassembled WGS sequence"/>
</dbReference>
<keyword evidence="2" id="KW-1185">Reference proteome</keyword>
<name>A0AAW2G615_9HYME</name>
<comment type="caution">
    <text evidence="1">The sequence shown here is derived from an EMBL/GenBank/DDBJ whole genome shotgun (WGS) entry which is preliminary data.</text>
</comment>
<dbReference type="AlphaFoldDB" id="A0AAW2G615"/>
<protein>
    <submittedName>
        <fullName evidence="1">Uncharacterized protein</fullName>
    </submittedName>
</protein>
<sequence>MYVYDVHCCKLLPCRGLDEICNCVFLSGVFRNKNDSERIMALHCYRDLHLGIGLELAALYSVLGLPSYANH</sequence>
<evidence type="ECO:0000313" key="2">
    <source>
        <dbReference type="Proteomes" id="UP001430953"/>
    </source>
</evidence>
<reference evidence="1 2" key="1">
    <citation type="submission" date="2023-03" db="EMBL/GenBank/DDBJ databases">
        <title>High recombination rates correlate with genetic variation in Cardiocondyla obscurior ants.</title>
        <authorList>
            <person name="Errbii M."/>
        </authorList>
    </citation>
    <scope>NUCLEOTIDE SEQUENCE [LARGE SCALE GENOMIC DNA]</scope>
    <source>
        <strain evidence="1">Alpha-2009</strain>
        <tissue evidence="1">Whole body</tissue>
    </source>
</reference>